<keyword evidence="6" id="KW-0686">Riboflavin biosynthesis</keyword>
<evidence type="ECO:0000313" key="12">
    <source>
        <dbReference type="EMBL" id="CNH41341.1"/>
    </source>
</evidence>
<protein>
    <recommendedName>
        <fullName evidence="5 9">Riboflavin synthase</fullName>
        <ecNumber evidence="4 9">2.5.1.9</ecNumber>
    </recommendedName>
</protein>
<evidence type="ECO:0000256" key="7">
    <source>
        <dbReference type="ARBA" id="ARBA00022679"/>
    </source>
</evidence>
<feature type="domain" description="Lumazine-binding" evidence="11">
    <location>
        <begin position="98"/>
        <end position="195"/>
    </location>
</feature>
<organism evidence="12 13">
    <name type="scientific">Yersinia mollaretii</name>
    <dbReference type="NCBI Taxonomy" id="33060"/>
    <lineage>
        <taxon>Bacteria</taxon>
        <taxon>Pseudomonadati</taxon>
        <taxon>Pseudomonadota</taxon>
        <taxon>Gammaproteobacteria</taxon>
        <taxon>Enterobacterales</taxon>
        <taxon>Yersiniaceae</taxon>
        <taxon>Yersinia</taxon>
    </lineage>
</organism>
<evidence type="ECO:0000256" key="6">
    <source>
        <dbReference type="ARBA" id="ARBA00022619"/>
    </source>
</evidence>
<dbReference type="Gene3D" id="2.40.30.20">
    <property type="match status" value="2"/>
</dbReference>
<gene>
    <name evidence="12" type="primary">ribE</name>
    <name evidence="12" type="ORF">ERS008502_00379</name>
</gene>
<dbReference type="EMBL" id="CQBM01000001">
    <property type="protein sequence ID" value="CNH41341.1"/>
    <property type="molecule type" value="Genomic_DNA"/>
</dbReference>
<feature type="repeat" description="Lumazine-binding" evidence="10">
    <location>
        <begin position="1"/>
        <end position="97"/>
    </location>
</feature>
<evidence type="ECO:0000259" key="11">
    <source>
        <dbReference type="PROSITE" id="PS51177"/>
    </source>
</evidence>
<dbReference type="Pfam" id="PF00677">
    <property type="entry name" value="Lum_binding"/>
    <property type="match status" value="2"/>
</dbReference>
<dbReference type="FunFam" id="2.40.30.20:FF:000003">
    <property type="entry name" value="Riboflavin synthase, alpha subunit"/>
    <property type="match status" value="1"/>
</dbReference>
<dbReference type="Proteomes" id="UP000040841">
    <property type="component" value="Unassembled WGS sequence"/>
</dbReference>
<dbReference type="NCBIfam" id="NF006767">
    <property type="entry name" value="PRK09289.1"/>
    <property type="match status" value="1"/>
</dbReference>
<dbReference type="NCBIfam" id="TIGR00187">
    <property type="entry name" value="ribE"/>
    <property type="match status" value="1"/>
</dbReference>
<dbReference type="AlphaFoldDB" id="A0AA36LLD6"/>
<dbReference type="GO" id="GO:0005829">
    <property type="term" value="C:cytosol"/>
    <property type="evidence" value="ECO:0007669"/>
    <property type="project" value="TreeGrafter"/>
</dbReference>
<feature type="domain" description="Lumazine-binding" evidence="11">
    <location>
        <begin position="1"/>
        <end position="97"/>
    </location>
</feature>
<dbReference type="FunFam" id="2.40.30.20:FF:000005">
    <property type="entry name" value="Riboflavin synthase, alpha subunit"/>
    <property type="match status" value="1"/>
</dbReference>
<evidence type="ECO:0000256" key="4">
    <source>
        <dbReference type="ARBA" id="ARBA00012827"/>
    </source>
</evidence>
<evidence type="ECO:0000256" key="3">
    <source>
        <dbReference type="ARBA" id="ARBA00004887"/>
    </source>
</evidence>
<evidence type="ECO:0000256" key="2">
    <source>
        <dbReference type="ARBA" id="ARBA00002803"/>
    </source>
</evidence>
<evidence type="ECO:0000313" key="13">
    <source>
        <dbReference type="Proteomes" id="UP000040841"/>
    </source>
</evidence>
<evidence type="ECO:0000256" key="10">
    <source>
        <dbReference type="PROSITE-ProRule" id="PRU00524"/>
    </source>
</evidence>
<comment type="function">
    <text evidence="2">Catalyzes the dismutation of two molecules of 6,7-dimethyl-8-ribityllumazine, resulting in the formation of riboflavin and 5-amino-6-(D-ribitylamino)uracil.</text>
</comment>
<dbReference type="PIRSF" id="PIRSF000498">
    <property type="entry name" value="Riboflavin_syn_A"/>
    <property type="match status" value="1"/>
</dbReference>
<name>A0AA36LLD6_YERMO</name>
<evidence type="ECO:0000256" key="5">
    <source>
        <dbReference type="ARBA" id="ARBA00013950"/>
    </source>
</evidence>
<accession>A0AA36LLD6</accession>
<dbReference type="SUPFAM" id="SSF63380">
    <property type="entry name" value="Riboflavin synthase domain-like"/>
    <property type="match status" value="2"/>
</dbReference>
<evidence type="ECO:0000256" key="9">
    <source>
        <dbReference type="NCBIfam" id="TIGR00187"/>
    </source>
</evidence>
<sequence>MFTGIVQGTAPVVAIEEKSNFRTHVVEMPTEMLPELALGASVAHNGCCLTVTAVEGNRVSFDLMKETLRITNLGDIQVGDVVNLERAAKFSDEIGGHLMSGHIICTAEITKIYTSENNRQIWFRMPSDDLMKYVLHKGFIGIDGISLTIGEVIGNRFCVHLIPETLARTTLGKKRLGHRVNIEIDPQTQAVVDTVERVLAQRNIADVAESVEKAVRG</sequence>
<dbReference type="InterPro" id="IPR001783">
    <property type="entry name" value="Lumazine-bd"/>
</dbReference>
<dbReference type="GO" id="GO:0004746">
    <property type="term" value="F:riboflavin synthase activity"/>
    <property type="evidence" value="ECO:0007669"/>
    <property type="project" value="UniProtKB-UniRule"/>
</dbReference>
<dbReference type="NCBIfam" id="NF009566">
    <property type="entry name" value="PRK13020.1"/>
    <property type="match status" value="1"/>
</dbReference>
<proteinExistence type="predicted"/>
<evidence type="ECO:0000256" key="8">
    <source>
        <dbReference type="ARBA" id="ARBA00022737"/>
    </source>
</evidence>
<dbReference type="InterPro" id="IPR023366">
    <property type="entry name" value="ATP_synth_asu-like_sf"/>
</dbReference>
<dbReference type="PROSITE" id="PS51177">
    <property type="entry name" value="LUMAZINE_BIND"/>
    <property type="match status" value="2"/>
</dbReference>
<feature type="repeat" description="Lumazine-binding" evidence="10">
    <location>
        <begin position="98"/>
        <end position="195"/>
    </location>
</feature>
<dbReference type="GO" id="GO:0009231">
    <property type="term" value="P:riboflavin biosynthetic process"/>
    <property type="evidence" value="ECO:0007669"/>
    <property type="project" value="UniProtKB-KW"/>
</dbReference>
<keyword evidence="7 12" id="KW-0808">Transferase</keyword>
<dbReference type="EC" id="2.5.1.9" evidence="4 9"/>
<reference evidence="12 13" key="1">
    <citation type="submission" date="2015-03" db="EMBL/GenBank/DDBJ databases">
        <authorList>
            <consortium name="Pathogen Informatics"/>
            <person name="Murphy D."/>
        </authorList>
    </citation>
    <scope>NUCLEOTIDE SEQUENCE [LARGE SCALE GENOMIC DNA]</scope>
    <source>
        <strain evidence="12 13">FE82747</strain>
    </source>
</reference>
<comment type="catalytic activity">
    <reaction evidence="1">
        <text>2 6,7-dimethyl-8-(1-D-ribityl)lumazine + H(+) = 5-amino-6-(D-ribitylamino)uracil + riboflavin</text>
        <dbReference type="Rhea" id="RHEA:20772"/>
        <dbReference type="ChEBI" id="CHEBI:15378"/>
        <dbReference type="ChEBI" id="CHEBI:15934"/>
        <dbReference type="ChEBI" id="CHEBI:57986"/>
        <dbReference type="ChEBI" id="CHEBI:58201"/>
        <dbReference type="EC" id="2.5.1.9"/>
    </reaction>
</comment>
<comment type="caution">
    <text evidence="12">The sequence shown here is derived from an EMBL/GenBank/DDBJ whole genome shotgun (WGS) entry which is preliminary data.</text>
</comment>
<dbReference type="PANTHER" id="PTHR21098:SF0">
    <property type="entry name" value="RIBOFLAVIN SYNTHASE"/>
    <property type="match status" value="1"/>
</dbReference>
<evidence type="ECO:0000256" key="1">
    <source>
        <dbReference type="ARBA" id="ARBA00000968"/>
    </source>
</evidence>
<dbReference type="InterPro" id="IPR026017">
    <property type="entry name" value="Lumazine-bd_dom"/>
</dbReference>
<dbReference type="PANTHER" id="PTHR21098">
    <property type="entry name" value="RIBOFLAVIN SYNTHASE ALPHA CHAIN"/>
    <property type="match status" value="1"/>
</dbReference>
<comment type="pathway">
    <text evidence="3">Cofactor biosynthesis; riboflavin biosynthesis; riboflavin from 2-hydroxy-3-oxobutyl phosphate and 5-amino-6-(D-ribitylamino)uracil: step 2/2.</text>
</comment>
<dbReference type="CDD" id="cd00402">
    <property type="entry name" value="Riboflavin_synthase_like"/>
    <property type="match status" value="1"/>
</dbReference>
<dbReference type="InterPro" id="IPR017938">
    <property type="entry name" value="Riboflavin_synthase-like_b-brl"/>
</dbReference>
<keyword evidence="8" id="KW-0677">Repeat</keyword>
<dbReference type="RefSeq" id="WP_049677863.1">
    <property type="nucleotide sequence ID" value="NZ_CABMMJ010000001.1"/>
</dbReference>